<dbReference type="eggNOG" id="COG3409">
    <property type="taxonomic scope" value="Bacteria"/>
</dbReference>
<dbReference type="eggNOG" id="COG1876">
    <property type="taxonomic scope" value="Bacteria"/>
</dbReference>
<dbReference type="Proteomes" id="UP000000628">
    <property type="component" value="Chromosome"/>
</dbReference>
<evidence type="ECO:0000313" key="2">
    <source>
        <dbReference type="EMBL" id="ACV09822.1"/>
    </source>
</evidence>
<protein>
    <submittedName>
        <fullName evidence="2">Peptidase M15B and M15C DD-carboxypeptidase VanY/endolysin</fullName>
    </submittedName>
</protein>
<gene>
    <name evidence="2" type="ordered locus">Jden_2185</name>
</gene>
<dbReference type="EMBL" id="CP001706">
    <property type="protein sequence ID" value="ACV09822.1"/>
    <property type="molecule type" value="Genomic_DNA"/>
</dbReference>
<dbReference type="Pfam" id="PF02557">
    <property type="entry name" value="VanY"/>
    <property type="match status" value="1"/>
</dbReference>
<keyword evidence="2" id="KW-0378">Hydrolase</keyword>
<dbReference type="Gene3D" id="3.30.1380.10">
    <property type="match status" value="1"/>
</dbReference>
<evidence type="ECO:0000259" key="1">
    <source>
        <dbReference type="Pfam" id="PF02557"/>
    </source>
</evidence>
<proteinExistence type="predicted"/>
<keyword evidence="3" id="KW-1185">Reference proteome</keyword>
<sequence>MGIVNGRIAAASLKSAVIGVRLQAGAANSANRLAKAFEAHFGKPLRATDGYRTYALQKKIFQERYDRMSIGRGPYGDVRWWNGGRWVRMRGAAAAVPGTSNHGLGLAVDFASGINTSFTSREYKWMSANAPAYGWTNSEGASVNEPWHWVYDSHKDTRKPKRAVKLVVDGRVGPRTYKEWQTQLGGLVTDGIFGARSIRRLQTRINGKDGKGGFKLSSGPLKVDGVMGARTVKAVQKLINVWAARKAVRLTAGPLKVDGILGPRTVKALQKTLNENLWN</sequence>
<dbReference type="PANTHER" id="PTHR34385">
    <property type="entry name" value="D-ALANYL-D-ALANINE CARBOXYPEPTIDASE"/>
    <property type="match status" value="1"/>
</dbReference>
<dbReference type="InterPro" id="IPR052179">
    <property type="entry name" value="DD-CPase-like"/>
</dbReference>
<feature type="domain" description="D-alanyl-D-alanine carboxypeptidase-like core" evidence="1">
    <location>
        <begin position="21"/>
        <end position="151"/>
    </location>
</feature>
<reference evidence="2 3" key="1">
    <citation type="journal article" date="2009" name="Stand. Genomic Sci.">
        <title>Complete genome sequence of Jonesia denitrificans type strain (Prevot 55134).</title>
        <authorList>
            <person name="Pukall R."/>
            <person name="Gehrich-Schroter G."/>
            <person name="Lapidus A."/>
            <person name="Nolan M."/>
            <person name="Glavina Del Rio T."/>
            <person name="Lucas S."/>
            <person name="Chen F."/>
            <person name="Tice H."/>
            <person name="Pitluck S."/>
            <person name="Cheng J.F."/>
            <person name="Copeland A."/>
            <person name="Saunders E."/>
            <person name="Brettin T."/>
            <person name="Detter J.C."/>
            <person name="Bruce D."/>
            <person name="Goodwin L."/>
            <person name="Pati A."/>
            <person name="Ivanova N."/>
            <person name="Mavromatis K."/>
            <person name="Ovchinnikova G."/>
            <person name="Chen A."/>
            <person name="Palaniappan K."/>
            <person name="Land M."/>
            <person name="Hauser L."/>
            <person name="Chang Y.J."/>
            <person name="Jeffries C.D."/>
            <person name="Chain P."/>
            <person name="Goker M."/>
            <person name="Bristow J."/>
            <person name="Eisen J.A."/>
            <person name="Markowitz V."/>
            <person name="Hugenholtz P."/>
            <person name="Kyrpides N.C."/>
            <person name="Klenk H.P."/>
            <person name="Han C."/>
        </authorList>
    </citation>
    <scope>NUCLEOTIDE SEQUENCE [LARGE SCALE GENOMIC DNA]</scope>
    <source>
        <strain evidence="3">ATCC 14870 / DSM 20603 / BCRC 15368 / CIP 55.134 / JCM 11481 / NBRC 15587 / NCTC 10816 / Prevot 55134</strain>
    </source>
</reference>
<dbReference type="CDD" id="cd14814">
    <property type="entry name" value="Peptidase_M15"/>
    <property type="match status" value="1"/>
</dbReference>
<dbReference type="STRING" id="471856.Jden_2185"/>
<dbReference type="AlphaFoldDB" id="C7R1I7"/>
<dbReference type="SUPFAM" id="SSF55166">
    <property type="entry name" value="Hedgehog/DD-peptidase"/>
    <property type="match status" value="1"/>
</dbReference>
<dbReference type="GO" id="GO:0004180">
    <property type="term" value="F:carboxypeptidase activity"/>
    <property type="evidence" value="ECO:0007669"/>
    <property type="project" value="UniProtKB-KW"/>
</dbReference>
<dbReference type="InterPro" id="IPR036366">
    <property type="entry name" value="PGBDSf"/>
</dbReference>
<dbReference type="PANTHER" id="PTHR34385:SF1">
    <property type="entry name" value="PEPTIDOGLYCAN L-ALANYL-D-GLUTAMATE ENDOPEPTIDASE CWLK"/>
    <property type="match status" value="1"/>
</dbReference>
<name>C7R1I7_JONDD</name>
<dbReference type="InterPro" id="IPR003709">
    <property type="entry name" value="VanY-like_core_dom"/>
</dbReference>
<dbReference type="Gene3D" id="1.10.101.10">
    <property type="entry name" value="PGBD-like superfamily/PGBD"/>
    <property type="match status" value="1"/>
</dbReference>
<dbReference type="HOGENOM" id="CLU_996693_0_0_11"/>
<evidence type="ECO:0000313" key="3">
    <source>
        <dbReference type="Proteomes" id="UP000000628"/>
    </source>
</evidence>
<dbReference type="InterPro" id="IPR009045">
    <property type="entry name" value="Zn_M74/Hedgehog-like"/>
</dbReference>
<accession>C7R1I7</accession>
<dbReference type="KEGG" id="jde:Jden_2185"/>
<keyword evidence="2" id="KW-0121">Carboxypeptidase</keyword>
<organism evidence="2 3">
    <name type="scientific">Jonesia denitrificans (strain ATCC 14870 / DSM 20603 / BCRC 15368 / CIP 55.134 / JCM 11481 / NBRC 15587 / NCTC 10816 / Prevot 55134)</name>
    <name type="common">Listeria denitrificans</name>
    <dbReference type="NCBI Taxonomy" id="471856"/>
    <lineage>
        <taxon>Bacteria</taxon>
        <taxon>Bacillati</taxon>
        <taxon>Actinomycetota</taxon>
        <taxon>Actinomycetes</taxon>
        <taxon>Micrococcales</taxon>
        <taxon>Jonesiaceae</taxon>
        <taxon>Jonesia</taxon>
    </lineage>
</organism>
<dbReference type="GO" id="GO:0006508">
    <property type="term" value="P:proteolysis"/>
    <property type="evidence" value="ECO:0007669"/>
    <property type="project" value="InterPro"/>
</dbReference>
<keyword evidence="2" id="KW-0645">Protease</keyword>